<reference evidence="2 3" key="1">
    <citation type="submission" date="2019-08" db="EMBL/GenBank/DDBJ databases">
        <title>A chromosome-level genome assembly, high-density linkage maps, and genome scans reveal the genomic architecture of hybrid incompatibilities underlying speciation via character displacement in darters (Percidae: Etheostominae).</title>
        <authorList>
            <person name="Moran R.L."/>
            <person name="Catchen J.M."/>
            <person name="Fuller R.C."/>
        </authorList>
    </citation>
    <scope>NUCLEOTIDE SEQUENCE [LARGE SCALE GENOMIC DNA]</scope>
    <source>
        <strain evidence="2">EspeVRDwgs_2016</strain>
        <tissue evidence="2">Muscle</tissue>
    </source>
</reference>
<sequence>MFLTEEAINPVGCTTDSLHHNKLHQSGFSLMRLHGDRASTVLKRWRQRWSVRDGGGRRGGGRTEVDGGTRRRGREGIDTFSYFTTGYEGATCRDGVEGGLGCWLLWDQDLQWPLKPLLSGSVGLLWCFLLHGVNNDDSHPRCLNMLLG</sequence>
<evidence type="ECO:0000313" key="3">
    <source>
        <dbReference type="Proteomes" id="UP000327493"/>
    </source>
</evidence>
<comment type="caution">
    <text evidence="2">The sequence shown here is derived from an EMBL/GenBank/DDBJ whole genome shotgun (WGS) entry which is preliminary data.</text>
</comment>
<feature type="region of interest" description="Disordered" evidence="1">
    <location>
        <begin position="52"/>
        <end position="72"/>
    </location>
</feature>
<gene>
    <name evidence="2" type="ORF">FQN60_008074</name>
</gene>
<evidence type="ECO:0000313" key="2">
    <source>
        <dbReference type="EMBL" id="KAA8584289.1"/>
    </source>
</evidence>
<name>A0A5J5CTF3_9PERO</name>
<protein>
    <submittedName>
        <fullName evidence="2">Uncharacterized protein</fullName>
    </submittedName>
</protein>
<organism evidence="2 3">
    <name type="scientific">Etheostoma spectabile</name>
    <name type="common">orangethroat darter</name>
    <dbReference type="NCBI Taxonomy" id="54343"/>
    <lineage>
        <taxon>Eukaryota</taxon>
        <taxon>Metazoa</taxon>
        <taxon>Chordata</taxon>
        <taxon>Craniata</taxon>
        <taxon>Vertebrata</taxon>
        <taxon>Euteleostomi</taxon>
        <taxon>Actinopterygii</taxon>
        <taxon>Neopterygii</taxon>
        <taxon>Teleostei</taxon>
        <taxon>Neoteleostei</taxon>
        <taxon>Acanthomorphata</taxon>
        <taxon>Eupercaria</taxon>
        <taxon>Perciformes</taxon>
        <taxon>Percoidei</taxon>
        <taxon>Percidae</taxon>
        <taxon>Etheostomatinae</taxon>
        <taxon>Etheostoma</taxon>
    </lineage>
</organism>
<evidence type="ECO:0000256" key="1">
    <source>
        <dbReference type="SAM" id="MobiDB-lite"/>
    </source>
</evidence>
<keyword evidence="3" id="KW-1185">Reference proteome</keyword>
<dbReference type="EMBL" id="VOFY01000016">
    <property type="protein sequence ID" value="KAA8584289.1"/>
    <property type="molecule type" value="Genomic_DNA"/>
</dbReference>
<dbReference type="AlphaFoldDB" id="A0A5J5CTF3"/>
<dbReference type="Proteomes" id="UP000327493">
    <property type="component" value="Chromosome 16"/>
</dbReference>
<accession>A0A5J5CTF3</accession>
<proteinExistence type="predicted"/>